<sequence>MKKYHANELTDEDFPEDKGKPIKKRKAKKVPKLKPTITPFRGILICESEPEELKQQQYKQYRMKKFVL</sequence>
<dbReference type="Proteomes" id="UP000324800">
    <property type="component" value="Unassembled WGS sequence"/>
</dbReference>
<dbReference type="EMBL" id="SNRW01003725">
    <property type="protein sequence ID" value="KAA6389067.1"/>
    <property type="molecule type" value="Genomic_DNA"/>
</dbReference>
<name>A0A5J4W2D6_9EUKA</name>
<gene>
    <name evidence="2" type="ORF">EZS28_015404</name>
</gene>
<protein>
    <submittedName>
        <fullName evidence="2">Uncharacterized protein</fullName>
    </submittedName>
</protein>
<feature type="region of interest" description="Disordered" evidence="1">
    <location>
        <begin position="1"/>
        <end position="30"/>
    </location>
</feature>
<comment type="caution">
    <text evidence="2">The sequence shown here is derived from an EMBL/GenBank/DDBJ whole genome shotgun (WGS) entry which is preliminary data.</text>
</comment>
<evidence type="ECO:0000313" key="3">
    <source>
        <dbReference type="Proteomes" id="UP000324800"/>
    </source>
</evidence>
<proteinExistence type="predicted"/>
<organism evidence="2 3">
    <name type="scientific">Streblomastix strix</name>
    <dbReference type="NCBI Taxonomy" id="222440"/>
    <lineage>
        <taxon>Eukaryota</taxon>
        <taxon>Metamonada</taxon>
        <taxon>Preaxostyla</taxon>
        <taxon>Oxymonadida</taxon>
        <taxon>Streblomastigidae</taxon>
        <taxon>Streblomastix</taxon>
    </lineage>
</organism>
<dbReference type="AlphaFoldDB" id="A0A5J4W2D6"/>
<evidence type="ECO:0000313" key="2">
    <source>
        <dbReference type="EMBL" id="KAA6389067.1"/>
    </source>
</evidence>
<accession>A0A5J4W2D6</accession>
<evidence type="ECO:0000256" key="1">
    <source>
        <dbReference type="SAM" id="MobiDB-lite"/>
    </source>
</evidence>
<feature type="non-terminal residue" evidence="2">
    <location>
        <position position="68"/>
    </location>
</feature>
<feature type="compositionally biased region" description="Basic residues" evidence="1">
    <location>
        <begin position="21"/>
        <end position="30"/>
    </location>
</feature>
<reference evidence="2 3" key="1">
    <citation type="submission" date="2019-03" db="EMBL/GenBank/DDBJ databases">
        <title>Single cell metagenomics reveals metabolic interactions within the superorganism composed of flagellate Streblomastix strix and complex community of Bacteroidetes bacteria on its surface.</title>
        <authorList>
            <person name="Treitli S.C."/>
            <person name="Kolisko M."/>
            <person name="Husnik F."/>
            <person name="Keeling P."/>
            <person name="Hampl V."/>
        </authorList>
    </citation>
    <scope>NUCLEOTIDE SEQUENCE [LARGE SCALE GENOMIC DNA]</scope>
    <source>
        <strain evidence="2">ST1C</strain>
    </source>
</reference>